<dbReference type="Gene3D" id="2.70.160.11">
    <property type="entry name" value="Hnrnp arginine n-methyltransferase1"/>
    <property type="match status" value="2"/>
</dbReference>
<dbReference type="GO" id="GO:0005694">
    <property type="term" value="C:chromosome"/>
    <property type="evidence" value="ECO:0007669"/>
    <property type="project" value="UniProtKB-SubCell"/>
</dbReference>
<evidence type="ECO:0000256" key="6">
    <source>
        <dbReference type="ARBA" id="ARBA00022884"/>
    </source>
</evidence>
<organism evidence="14 15">
    <name type="scientific">Chelonia mydas</name>
    <name type="common">Green sea-turtle</name>
    <name type="synonym">Chelonia agassizi</name>
    <dbReference type="NCBI Taxonomy" id="8469"/>
    <lineage>
        <taxon>Eukaryota</taxon>
        <taxon>Metazoa</taxon>
        <taxon>Chordata</taxon>
        <taxon>Craniata</taxon>
        <taxon>Vertebrata</taxon>
        <taxon>Euteleostomi</taxon>
        <taxon>Archelosauria</taxon>
        <taxon>Testudinata</taxon>
        <taxon>Testudines</taxon>
        <taxon>Cryptodira</taxon>
        <taxon>Durocryptodira</taxon>
        <taxon>Americhelydia</taxon>
        <taxon>Chelonioidea</taxon>
        <taxon>Cheloniidae</taxon>
        <taxon>Chelonia</taxon>
    </lineage>
</organism>
<dbReference type="PROSITE" id="PS50302">
    <property type="entry name" value="PUM"/>
    <property type="match status" value="1"/>
</dbReference>
<accession>M7B0A7</accession>
<evidence type="ECO:0000259" key="13">
    <source>
        <dbReference type="PROSITE" id="PS50303"/>
    </source>
</evidence>
<dbReference type="GO" id="GO:0005654">
    <property type="term" value="C:nucleoplasm"/>
    <property type="evidence" value="ECO:0007669"/>
    <property type="project" value="UniProtKB-SubCell"/>
</dbReference>
<dbReference type="InterPro" id="IPR011989">
    <property type="entry name" value="ARM-like"/>
</dbReference>
<dbReference type="PANTHER" id="PTHR13389">
    <property type="entry name" value="PUMILIO HOMOLOG 3"/>
    <property type="match status" value="1"/>
</dbReference>
<feature type="region of interest" description="Disordered" evidence="12">
    <location>
        <begin position="170"/>
        <end position="308"/>
    </location>
</feature>
<gene>
    <name evidence="14" type="ORF">UY3_12466</name>
</gene>
<protein>
    <recommendedName>
        <fullName evidence="10">Pumilio homolog 3</fullName>
    </recommendedName>
</protein>
<evidence type="ECO:0000256" key="4">
    <source>
        <dbReference type="ARBA" id="ARBA00022454"/>
    </source>
</evidence>
<feature type="repeat" description="Pumilio" evidence="11">
    <location>
        <begin position="384"/>
        <end position="419"/>
    </location>
</feature>
<proteinExistence type="predicted"/>
<dbReference type="InterPro" id="IPR033133">
    <property type="entry name" value="PUM-HD"/>
</dbReference>
<dbReference type="PROSITE" id="PS50303">
    <property type="entry name" value="PUM_HD"/>
    <property type="match status" value="1"/>
</dbReference>
<dbReference type="InterPro" id="IPR016024">
    <property type="entry name" value="ARM-type_fold"/>
</dbReference>
<evidence type="ECO:0000256" key="9">
    <source>
        <dbReference type="ARBA" id="ARBA00055542"/>
    </source>
</evidence>
<feature type="compositionally biased region" description="Basic and acidic residues" evidence="12">
    <location>
        <begin position="234"/>
        <end position="252"/>
    </location>
</feature>
<dbReference type="GO" id="GO:0003729">
    <property type="term" value="F:mRNA binding"/>
    <property type="evidence" value="ECO:0007669"/>
    <property type="project" value="TreeGrafter"/>
</dbReference>
<keyword evidence="6" id="KW-0694">RNA-binding</keyword>
<dbReference type="Proteomes" id="UP000031443">
    <property type="component" value="Unassembled WGS sequence"/>
</dbReference>
<dbReference type="InterPro" id="IPR040059">
    <property type="entry name" value="PUM3"/>
</dbReference>
<dbReference type="EMBL" id="KB549795">
    <property type="protein sequence ID" value="EMP30464.1"/>
    <property type="molecule type" value="Genomic_DNA"/>
</dbReference>
<keyword evidence="8" id="KW-0539">Nucleus</keyword>
<name>M7B0A7_CHEMY</name>
<dbReference type="GO" id="GO:0005730">
    <property type="term" value="C:nucleolus"/>
    <property type="evidence" value="ECO:0007669"/>
    <property type="project" value="UniProtKB-SubCell"/>
</dbReference>
<dbReference type="PANTHER" id="PTHR13389:SF0">
    <property type="entry name" value="PUMILIO HOMOLOG 3"/>
    <property type="match status" value="1"/>
</dbReference>
<dbReference type="Gene3D" id="1.25.10.10">
    <property type="entry name" value="Leucine-rich Repeat Variant"/>
    <property type="match status" value="1"/>
</dbReference>
<feature type="domain" description="PUM-HD" evidence="13">
    <location>
        <begin position="320"/>
        <end position="730"/>
    </location>
</feature>
<dbReference type="SUPFAM" id="SSF53335">
    <property type="entry name" value="S-adenosyl-L-methionine-dependent methyltransferases"/>
    <property type="match status" value="1"/>
</dbReference>
<evidence type="ECO:0000256" key="1">
    <source>
        <dbReference type="ARBA" id="ARBA00004286"/>
    </source>
</evidence>
<dbReference type="GO" id="GO:0003677">
    <property type="term" value="F:DNA binding"/>
    <property type="evidence" value="ECO:0007669"/>
    <property type="project" value="UniProtKB-KW"/>
</dbReference>
<keyword evidence="4" id="KW-0158">Chromosome</keyword>
<comment type="subcellular location">
    <subcellularLocation>
        <location evidence="1">Chromosome</location>
    </subcellularLocation>
    <subcellularLocation>
        <location evidence="2">Nucleus</location>
        <location evidence="2">Nucleolus</location>
    </subcellularLocation>
    <subcellularLocation>
        <location evidence="3">Nucleus</location>
        <location evidence="3">Nucleoplasm</location>
    </subcellularLocation>
</comment>
<dbReference type="AlphaFoldDB" id="M7B0A7"/>
<dbReference type="STRING" id="8469.M7B0A7"/>
<keyword evidence="5" id="KW-0677">Repeat</keyword>
<dbReference type="InterPro" id="IPR001313">
    <property type="entry name" value="Pumilio_RNA-bd_rpt"/>
</dbReference>
<dbReference type="eggNOG" id="KOG2050">
    <property type="taxonomic scope" value="Eukaryota"/>
</dbReference>
<evidence type="ECO:0000256" key="11">
    <source>
        <dbReference type="PROSITE-ProRule" id="PRU00317"/>
    </source>
</evidence>
<sequence>MQRSFSVDGCPAGIDHARYQQCFYGVNLSSLRSAAVDEYFRQPIVDTFDIRILMARTVKYTVNFTEAEEEDLHRVTVWLSTAPTEPLTHWYQVRCLLQTPLFAKEGETLSGKVLFVANKRQSYDIQIVAVVDQTGFKSGNILDLKNPFFRGCPYNYPTLYVDSCKGVSHKRDEDDEEEGEVEDRAHQASRETILPDSQELFITLEPKPSQPGLPDLEGREGTSDSGPPKKFYTKRGEEGKPKFRSKKSEKGNKKLGKTSVKQFKSKQQPEKFSRKRKLPEDNEGGSVPKKPKWNDLKRKKKELKQSRQLNDKTNYDVIIKSKQIWESVRRKNCDKKKREKLINELHKLLQGKIKTMAFAHDSTRVIQCFIRYGNDKQRQETFEELKDSLLELSKSKYSRNIVKKFLMYGTKPQVAEIIKSFKGEVKKMLRHSEASAVVEYAYNDKAILEQRIMLAEELYGNTFQVYKSPVHPTLDKVLEAHPEKQEAIMDEMKQILTPVAQKEAVIKHSLVHKVFLDFFIHALPKQRSEMIEAIREAVIYLAHTHDGARVAMHALWHGTPKGEFSHLVLLAAFDCIDDTKLMKQLIISEISGSLPNIVNNKYGRKVLLYLLSPRDPAHFLPEIVKILQQGDGNAYSKKDSDVRRCELLEAISPALLGYLQEHAQEMVMDKATCVLVADVLGSALGDVQPAMNAIASLAAEELVPGGKDGQLHIAEHPAGHLVLKWLIGQDEKMRDNGREGCFARTLVECVSIKNMKSWAEVNRGAMVLCCLLRSTDQEVANKVKGGLKSLIPKLKCNKNVKGIEALLEMLTS</sequence>
<comment type="function">
    <text evidence="9">Inhibits the poly(ADP-ribosyl)ation activity of PARP1 and the degradation of PARP1 by CASP3 following genotoxic stress. Binds to double-stranded RNA or DNA without sequence specificity. Involved in development of the eye and of primordial germ cells.</text>
</comment>
<dbReference type="InterPro" id="IPR029063">
    <property type="entry name" value="SAM-dependent_MTases_sf"/>
</dbReference>
<dbReference type="FunFam" id="1.25.10.10:FF:000207">
    <property type="entry name" value="Pumilio RNA-binding family member 3"/>
    <property type="match status" value="1"/>
</dbReference>
<evidence type="ECO:0000256" key="10">
    <source>
        <dbReference type="ARBA" id="ARBA00073764"/>
    </source>
</evidence>
<dbReference type="InterPro" id="IPR012959">
    <property type="entry name" value="CPL_dom"/>
</dbReference>
<dbReference type="SUPFAM" id="SSF48371">
    <property type="entry name" value="ARM repeat"/>
    <property type="match status" value="1"/>
</dbReference>
<reference evidence="15" key="1">
    <citation type="journal article" date="2013" name="Nat. Genet.">
        <title>The draft genomes of soft-shell turtle and green sea turtle yield insights into the development and evolution of the turtle-specific body plan.</title>
        <authorList>
            <person name="Wang Z."/>
            <person name="Pascual-Anaya J."/>
            <person name="Zadissa A."/>
            <person name="Li W."/>
            <person name="Niimura Y."/>
            <person name="Huang Z."/>
            <person name="Li C."/>
            <person name="White S."/>
            <person name="Xiong Z."/>
            <person name="Fang D."/>
            <person name="Wang B."/>
            <person name="Ming Y."/>
            <person name="Chen Y."/>
            <person name="Zheng Y."/>
            <person name="Kuraku S."/>
            <person name="Pignatelli M."/>
            <person name="Herrero J."/>
            <person name="Beal K."/>
            <person name="Nozawa M."/>
            <person name="Li Q."/>
            <person name="Wang J."/>
            <person name="Zhang H."/>
            <person name="Yu L."/>
            <person name="Shigenobu S."/>
            <person name="Wang J."/>
            <person name="Liu J."/>
            <person name="Flicek P."/>
            <person name="Searle S."/>
            <person name="Wang J."/>
            <person name="Kuratani S."/>
            <person name="Yin Y."/>
            <person name="Aken B."/>
            <person name="Zhang G."/>
            <person name="Irie N."/>
        </authorList>
    </citation>
    <scope>NUCLEOTIDE SEQUENCE [LARGE SCALE GENOMIC DNA]</scope>
</reference>
<evidence type="ECO:0000256" key="8">
    <source>
        <dbReference type="ARBA" id="ARBA00023242"/>
    </source>
</evidence>
<dbReference type="FunFam" id="1.25.10.10:FF:001092">
    <property type="entry name" value="Pumilio RNA-binding family member 3"/>
    <property type="match status" value="1"/>
</dbReference>
<evidence type="ECO:0000256" key="3">
    <source>
        <dbReference type="ARBA" id="ARBA00004642"/>
    </source>
</evidence>
<evidence type="ECO:0000256" key="5">
    <source>
        <dbReference type="ARBA" id="ARBA00022737"/>
    </source>
</evidence>
<dbReference type="SMART" id="SM00025">
    <property type="entry name" value="Pumilio"/>
    <property type="match status" value="5"/>
</dbReference>
<keyword evidence="15" id="KW-1185">Reference proteome</keyword>
<evidence type="ECO:0000313" key="14">
    <source>
        <dbReference type="EMBL" id="EMP30464.1"/>
    </source>
</evidence>
<evidence type="ECO:0000256" key="7">
    <source>
        <dbReference type="ARBA" id="ARBA00023125"/>
    </source>
</evidence>
<evidence type="ECO:0000256" key="12">
    <source>
        <dbReference type="SAM" id="MobiDB-lite"/>
    </source>
</evidence>
<dbReference type="GO" id="GO:0006417">
    <property type="term" value="P:regulation of translation"/>
    <property type="evidence" value="ECO:0007669"/>
    <property type="project" value="TreeGrafter"/>
</dbReference>
<evidence type="ECO:0000256" key="2">
    <source>
        <dbReference type="ARBA" id="ARBA00004604"/>
    </source>
</evidence>
<dbReference type="Pfam" id="PF08144">
    <property type="entry name" value="CPL"/>
    <property type="match status" value="1"/>
</dbReference>
<evidence type="ECO:0000313" key="15">
    <source>
        <dbReference type="Proteomes" id="UP000031443"/>
    </source>
</evidence>
<keyword evidence="7" id="KW-0238">DNA-binding</keyword>